<feature type="non-terminal residue" evidence="2">
    <location>
        <position position="111"/>
    </location>
</feature>
<dbReference type="Gene3D" id="1.20.900.10">
    <property type="entry name" value="Dbl homology (DH) domain"/>
    <property type="match status" value="1"/>
</dbReference>
<dbReference type="GO" id="GO:0005886">
    <property type="term" value="C:plasma membrane"/>
    <property type="evidence" value="ECO:0007669"/>
    <property type="project" value="TreeGrafter"/>
</dbReference>
<dbReference type="PANTHER" id="PTHR46848">
    <property type="entry name" value="REGULATOR OF G-PROTEIN SIGNALING 3"/>
    <property type="match status" value="1"/>
</dbReference>
<organism evidence="2">
    <name type="scientific">Lygus hesperus</name>
    <name type="common">Western plant bug</name>
    <dbReference type="NCBI Taxonomy" id="30085"/>
    <lineage>
        <taxon>Eukaryota</taxon>
        <taxon>Metazoa</taxon>
        <taxon>Ecdysozoa</taxon>
        <taxon>Arthropoda</taxon>
        <taxon>Hexapoda</taxon>
        <taxon>Insecta</taxon>
        <taxon>Pterygota</taxon>
        <taxon>Neoptera</taxon>
        <taxon>Paraneoptera</taxon>
        <taxon>Hemiptera</taxon>
        <taxon>Heteroptera</taxon>
        <taxon>Panheteroptera</taxon>
        <taxon>Cimicomorpha</taxon>
        <taxon>Miridae</taxon>
        <taxon>Mirini</taxon>
        <taxon>Lygus</taxon>
    </lineage>
</organism>
<reference evidence="2" key="1">
    <citation type="journal article" date="2014" name="PLoS ONE">
        <title>Transcriptome-Based Identification of ABC Transporters in the Western Tarnished Plant Bug Lygus hesperus.</title>
        <authorList>
            <person name="Hull J.J."/>
            <person name="Chaney K."/>
            <person name="Geib S.M."/>
            <person name="Fabrick J.A."/>
            <person name="Brent C.S."/>
            <person name="Walsh D."/>
            <person name="Lavine L.C."/>
        </authorList>
    </citation>
    <scope>NUCLEOTIDE SEQUENCE</scope>
</reference>
<dbReference type="GO" id="GO:0005085">
    <property type="term" value="F:guanyl-nucleotide exchange factor activity"/>
    <property type="evidence" value="ECO:0007669"/>
    <property type="project" value="InterPro"/>
</dbReference>
<protein>
    <submittedName>
        <fullName evidence="2">Intersectin-2</fullName>
    </submittedName>
</protein>
<dbReference type="PROSITE" id="PS50010">
    <property type="entry name" value="DH_2"/>
    <property type="match status" value="1"/>
</dbReference>
<sequence length="111" mass="13081">QTLFQNAQELLRHTEDILELYVQDETLGQSIGRIYQRKMSSLSNSYRKYCIGLKKADCLLVEKTRNAEFMKLTTEPPVPRRRPDLTTFIHKPLEHYREVLKLLQTTLSNTK</sequence>
<feature type="domain" description="DH" evidence="1">
    <location>
        <begin position="1"/>
        <end position="111"/>
    </location>
</feature>
<accession>A0A0A9X6E2</accession>
<dbReference type="GO" id="GO:0005634">
    <property type="term" value="C:nucleus"/>
    <property type="evidence" value="ECO:0007669"/>
    <property type="project" value="TreeGrafter"/>
</dbReference>
<dbReference type="EMBL" id="GBHO01030979">
    <property type="protein sequence ID" value="JAG12625.1"/>
    <property type="molecule type" value="Transcribed_RNA"/>
</dbReference>
<name>A0A0A9X6E2_LYGHE</name>
<evidence type="ECO:0000259" key="1">
    <source>
        <dbReference type="PROSITE" id="PS50010"/>
    </source>
</evidence>
<proteinExistence type="predicted"/>
<dbReference type="Pfam" id="PF00621">
    <property type="entry name" value="RhoGEF"/>
    <property type="match status" value="1"/>
</dbReference>
<dbReference type="PANTHER" id="PTHR46848:SF1">
    <property type="entry name" value="REGULATOR OF G-PROTEIN SIGNALING 3"/>
    <property type="match status" value="1"/>
</dbReference>
<dbReference type="AlphaFoldDB" id="A0A0A9X6E2"/>
<dbReference type="SUPFAM" id="SSF48065">
    <property type="entry name" value="DBL homology domain (DH-domain)"/>
    <property type="match status" value="1"/>
</dbReference>
<evidence type="ECO:0000313" key="2">
    <source>
        <dbReference type="EMBL" id="JAG12625.1"/>
    </source>
</evidence>
<feature type="non-terminal residue" evidence="2">
    <location>
        <position position="1"/>
    </location>
</feature>
<reference evidence="2" key="2">
    <citation type="submission" date="2014-07" db="EMBL/GenBank/DDBJ databases">
        <authorList>
            <person name="Hull J."/>
        </authorList>
    </citation>
    <scope>NUCLEOTIDE SEQUENCE</scope>
</reference>
<dbReference type="InterPro" id="IPR035899">
    <property type="entry name" value="DBL_dom_sf"/>
</dbReference>
<gene>
    <name evidence="2" type="primary">ITSN2_1</name>
    <name evidence="2" type="ORF">CM83_105474</name>
</gene>
<dbReference type="InterPro" id="IPR000219">
    <property type="entry name" value="DH_dom"/>
</dbReference>